<dbReference type="EMBL" id="LACI01002422">
    <property type="protein sequence ID" value="KJU82110.1"/>
    <property type="molecule type" value="Genomic_DNA"/>
</dbReference>
<accession>A0A0F3GJK0</accession>
<evidence type="ECO:0000313" key="2">
    <source>
        <dbReference type="EMBL" id="KJU82110.1"/>
    </source>
</evidence>
<keyword evidence="1" id="KW-0812">Transmembrane</keyword>
<gene>
    <name evidence="2" type="ORF">MBAV_005697</name>
</gene>
<organism evidence="2 3">
    <name type="scientific">Candidatus Magnetobacterium bavaricum</name>
    <dbReference type="NCBI Taxonomy" id="29290"/>
    <lineage>
        <taxon>Bacteria</taxon>
        <taxon>Pseudomonadati</taxon>
        <taxon>Nitrospirota</taxon>
        <taxon>Thermodesulfovibrionia</taxon>
        <taxon>Thermodesulfovibrionales</taxon>
        <taxon>Candidatus Magnetobacteriaceae</taxon>
        <taxon>Candidatus Magnetobacterium</taxon>
    </lineage>
</organism>
<evidence type="ECO:0000313" key="3">
    <source>
        <dbReference type="Proteomes" id="UP000033423"/>
    </source>
</evidence>
<keyword evidence="1" id="KW-1133">Transmembrane helix</keyword>
<reference evidence="2 3" key="1">
    <citation type="submission" date="2015-02" db="EMBL/GenBank/DDBJ databases">
        <title>Single-cell genomics of uncultivated deep-branching MTB reveals a conserved set of magnetosome genes.</title>
        <authorList>
            <person name="Kolinko S."/>
            <person name="Richter M."/>
            <person name="Glockner F.O."/>
            <person name="Brachmann A."/>
            <person name="Schuler D."/>
        </authorList>
    </citation>
    <scope>NUCLEOTIDE SEQUENCE [LARGE SCALE GENOMIC DNA]</scope>
    <source>
        <strain evidence="2">TM-1</strain>
    </source>
</reference>
<feature type="transmembrane region" description="Helical" evidence="1">
    <location>
        <begin position="20"/>
        <end position="39"/>
    </location>
</feature>
<keyword evidence="3" id="KW-1185">Reference proteome</keyword>
<keyword evidence="1" id="KW-0472">Membrane</keyword>
<evidence type="ECO:0000256" key="1">
    <source>
        <dbReference type="SAM" id="Phobius"/>
    </source>
</evidence>
<proteinExistence type="predicted"/>
<dbReference type="Proteomes" id="UP000033423">
    <property type="component" value="Unassembled WGS sequence"/>
</dbReference>
<protein>
    <submittedName>
        <fullName evidence="2">Uncharacterized protein</fullName>
    </submittedName>
</protein>
<name>A0A0F3GJK0_9BACT</name>
<comment type="caution">
    <text evidence="2">The sequence shown here is derived from an EMBL/GenBank/DDBJ whole genome shotgun (WGS) entry which is preliminary data.</text>
</comment>
<sequence>MFYFKAHKRALSGINDIVLLPSGMFLAPPPCFSFFILVIPSKDGYRLSQVKTLWKADILLVVYPCRLTKYPLCKNYGMERYCLDLILKHFGHITLNTIRPSNSGHLYHG</sequence>
<dbReference type="AlphaFoldDB" id="A0A0F3GJK0"/>